<evidence type="ECO:0000313" key="4">
    <source>
        <dbReference type="Proteomes" id="UP001500124"/>
    </source>
</evidence>
<evidence type="ECO:0008006" key="5">
    <source>
        <dbReference type="Google" id="ProtNLM"/>
    </source>
</evidence>
<name>A0ABP9LE65_9ACTN</name>
<dbReference type="Proteomes" id="UP001500124">
    <property type="component" value="Unassembled WGS sequence"/>
</dbReference>
<dbReference type="RefSeq" id="WP_345671675.1">
    <property type="nucleotide sequence ID" value="NZ_BAABKC010000115.1"/>
</dbReference>
<keyword evidence="4" id="KW-1185">Reference proteome</keyword>
<organism evidence="3 4">
    <name type="scientific">Streptomyces similanensis</name>
    <dbReference type="NCBI Taxonomy" id="1274988"/>
    <lineage>
        <taxon>Bacteria</taxon>
        <taxon>Bacillati</taxon>
        <taxon>Actinomycetota</taxon>
        <taxon>Actinomycetes</taxon>
        <taxon>Kitasatosporales</taxon>
        <taxon>Streptomycetaceae</taxon>
        <taxon>Streptomyces</taxon>
    </lineage>
</organism>
<evidence type="ECO:0000256" key="1">
    <source>
        <dbReference type="SAM" id="MobiDB-lite"/>
    </source>
</evidence>
<accession>A0ABP9LE65</accession>
<keyword evidence="2" id="KW-0472">Membrane</keyword>
<keyword evidence="2" id="KW-0812">Transmembrane</keyword>
<feature type="region of interest" description="Disordered" evidence="1">
    <location>
        <begin position="76"/>
        <end position="108"/>
    </location>
</feature>
<sequence>MAFRGPGPGVWLWRWRRNPLKRRADAVEAWVVLGVWLLTLAAGVLVGWAGVRGVRHGLDQERSEWRSTVALVTRKAPGAASAAETDDDGARDAGTGHGPGGAPASVWGKVRWTAPDGTARTGRTRVASDSAVGAAVTVWTDRRGRLVTRPPTVNQARTRSLVIGGLVGMTAAAVPLACGRLLRERLERRRLDGWDVEWARFDPLWGRETR</sequence>
<comment type="caution">
    <text evidence="3">The sequence shown here is derived from an EMBL/GenBank/DDBJ whole genome shotgun (WGS) entry which is preliminary data.</text>
</comment>
<evidence type="ECO:0000313" key="3">
    <source>
        <dbReference type="EMBL" id="GAA5076001.1"/>
    </source>
</evidence>
<feature type="transmembrane region" description="Helical" evidence="2">
    <location>
        <begin position="26"/>
        <end position="49"/>
    </location>
</feature>
<protein>
    <recommendedName>
        <fullName evidence="5">Integral membrane protein</fullName>
    </recommendedName>
</protein>
<reference evidence="4" key="1">
    <citation type="journal article" date="2019" name="Int. J. Syst. Evol. Microbiol.">
        <title>The Global Catalogue of Microorganisms (GCM) 10K type strain sequencing project: providing services to taxonomists for standard genome sequencing and annotation.</title>
        <authorList>
            <consortium name="The Broad Institute Genomics Platform"/>
            <consortium name="The Broad Institute Genome Sequencing Center for Infectious Disease"/>
            <person name="Wu L."/>
            <person name="Ma J."/>
        </authorList>
    </citation>
    <scope>NUCLEOTIDE SEQUENCE [LARGE SCALE GENOMIC DNA]</scope>
    <source>
        <strain evidence="4">JCM 18410</strain>
    </source>
</reference>
<dbReference type="PANTHER" id="PTHR42305:SF1">
    <property type="entry name" value="MEMBRANE PROTEIN RV1733C-RELATED"/>
    <property type="match status" value="1"/>
</dbReference>
<dbReference type="PANTHER" id="PTHR42305">
    <property type="entry name" value="MEMBRANE PROTEIN RV1733C-RELATED"/>
    <property type="match status" value="1"/>
</dbReference>
<dbReference type="InterPro" id="IPR039708">
    <property type="entry name" value="MT1774/Rv1733c-like"/>
</dbReference>
<gene>
    <name evidence="3" type="ORF">GCM10023336_65730</name>
</gene>
<proteinExistence type="predicted"/>
<evidence type="ECO:0000256" key="2">
    <source>
        <dbReference type="SAM" id="Phobius"/>
    </source>
</evidence>
<dbReference type="EMBL" id="BAABKC010000115">
    <property type="protein sequence ID" value="GAA5076001.1"/>
    <property type="molecule type" value="Genomic_DNA"/>
</dbReference>
<feature type="transmembrane region" description="Helical" evidence="2">
    <location>
        <begin position="161"/>
        <end position="182"/>
    </location>
</feature>
<keyword evidence="2" id="KW-1133">Transmembrane helix</keyword>